<dbReference type="SUPFAM" id="SSF49265">
    <property type="entry name" value="Fibronectin type III"/>
    <property type="match status" value="1"/>
</dbReference>
<dbReference type="InterPro" id="IPR013783">
    <property type="entry name" value="Ig-like_fold"/>
</dbReference>
<feature type="domain" description="Fibronectin type-III" evidence="4">
    <location>
        <begin position="619"/>
        <end position="715"/>
    </location>
</feature>
<organism evidence="5 6">
    <name type="scientific">Eiseniibacteriota bacterium</name>
    <dbReference type="NCBI Taxonomy" id="2212470"/>
    <lineage>
        <taxon>Bacteria</taxon>
        <taxon>Candidatus Eiseniibacteriota</taxon>
    </lineage>
</organism>
<dbReference type="Gene3D" id="2.60.40.10">
    <property type="entry name" value="Immunoglobulins"/>
    <property type="match status" value="3"/>
</dbReference>
<dbReference type="SUPFAM" id="SSF117281">
    <property type="entry name" value="Kelch motif"/>
    <property type="match status" value="3"/>
</dbReference>
<keyword evidence="1" id="KW-0880">Kelch repeat</keyword>
<sequence length="964" mass="102165">MPLAPVGTGGTDPTPPARYGHAMAYDSQSGRLVLFGGGSSSAGVLLLLNDTWAYDFNTSTWTDMSPAIAPPARYGHAMAYDSESDRVILFGGWSYGNAVFNDTWAYDFNTNTWNEVSPKSSPLARSLHVMAYDSESDRVILFGGYSSCCLGITLGDTWAYDFNTNTWTAMNPAVAPGPRESSAMAYDSRSDRVILFGGYGGSNETWAYDFNTNTWTDTNPVVEPPGRWGHALAYDSQSDRVILFGGGLYDTWAYDFNGNIWTDMAPASSPLGRESPTLTYDSAADRVVLFGGTVSGRGDSNETWAYDFQANAWADMARTPPARYGHAMAYDSQSDRIILFGGWTGTQQSNDTWAYDFKTNTWTDLAPVVGPRVRAYHAMAYDSQSDRVILFGGYGGYNDTWAYDFNANTWTDMAPATSPPGRYLHAMAYDSQSDRVILFGGYGGYNDTWAYDFNANTWTDMAPATSPPALVSDAMAYDSAADRVILFGGDNGTRVSNDTWAYDFNANTWTDMAPATSPPGRDSPAMAYDSSADRAILFGGAAGILFNDTWAYDLGTNTWTNMSAAPAPSGRHLHGMAYDSQSNRVILFGGVTAYSIPLEDTWTYDLNANGWTNVDAPVPLSAPRALGALSGNAQVRLDWQAPASDGGSSITGYNVYRGFASGTLVLLSSVGPVLTYQDAGLTNGVAYYYQVAAVTAAGEGPRSSEVAATPRTQPSAALNLVATPSAARVVLTWSAPISDGGAPLTGYSIYRGTAPASSTFLASVGNVLTYADDAVTNGVTYYYQAAALNLAGEGPRSNEVSATPTAPPDSTPPTAAIGSLPNNTVVNSTTITLTGTASDNVAIEKVEVSADGSTWILATGTTSWSATLTLREGQNTIFVRTTDTSGNVSITTFTVTVELASLTLQGTSSLAIDRVAGGAAVTAAIVVGVYVSSSVGSGSSGVSAASGGMTHKGIPLPWKRLRRF</sequence>
<evidence type="ECO:0000256" key="2">
    <source>
        <dbReference type="ARBA" id="ARBA00022737"/>
    </source>
</evidence>
<evidence type="ECO:0000313" key="5">
    <source>
        <dbReference type="EMBL" id="TMQ48664.1"/>
    </source>
</evidence>
<evidence type="ECO:0000256" key="1">
    <source>
        <dbReference type="ARBA" id="ARBA00022441"/>
    </source>
</evidence>
<dbReference type="Proteomes" id="UP000316292">
    <property type="component" value="Unassembled WGS sequence"/>
</dbReference>
<name>A0A538SBB3_UNCEI</name>
<proteinExistence type="predicted"/>
<dbReference type="EMBL" id="VBOR01000069">
    <property type="protein sequence ID" value="TMQ48664.1"/>
    <property type="molecule type" value="Genomic_DNA"/>
</dbReference>
<reference evidence="5 6" key="1">
    <citation type="journal article" date="2019" name="Nat. Microbiol.">
        <title>Mediterranean grassland soil C-N compound turnover is dependent on rainfall and depth, and is mediated by genomically divergent microorganisms.</title>
        <authorList>
            <person name="Diamond S."/>
            <person name="Andeer P.F."/>
            <person name="Li Z."/>
            <person name="Crits-Christoph A."/>
            <person name="Burstein D."/>
            <person name="Anantharaman K."/>
            <person name="Lane K.R."/>
            <person name="Thomas B.C."/>
            <person name="Pan C."/>
            <person name="Northen T.R."/>
            <person name="Banfield J.F."/>
        </authorList>
    </citation>
    <scope>NUCLEOTIDE SEQUENCE [LARGE SCALE GENOMIC DNA]</scope>
    <source>
        <strain evidence="5">WS_1</strain>
    </source>
</reference>
<dbReference type="SMART" id="SM00060">
    <property type="entry name" value="FN3"/>
    <property type="match status" value="2"/>
</dbReference>
<evidence type="ECO:0000313" key="6">
    <source>
        <dbReference type="Proteomes" id="UP000316292"/>
    </source>
</evidence>
<dbReference type="Pfam" id="PF00041">
    <property type="entry name" value="fn3"/>
    <property type="match status" value="1"/>
</dbReference>
<feature type="region of interest" description="Disordered" evidence="3">
    <location>
        <begin position="794"/>
        <end position="818"/>
    </location>
</feature>
<dbReference type="Pfam" id="PF09136">
    <property type="entry name" value="Glucodextran_B"/>
    <property type="match status" value="1"/>
</dbReference>
<dbReference type="PANTHER" id="PTHR46093:SF18">
    <property type="entry name" value="FIBRONECTIN TYPE-III DOMAIN-CONTAINING PROTEIN"/>
    <property type="match status" value="1"/>
</dbReference>
<dbReference type="InterPro" id="IPR015915">
    <property type="entry name" value="Kelch-typ_b-propeller"/>
</dbReference>
<dbReference type="PANTHER" id="PTHR46093">
    <property type="entry name" value="ACYL-COA-BINDING DOMAIN-CONTAINING PROTEIN 5"/>
    <property type="match status" value="1"/>
</dbReference>
<dbReference type="InterPro" id="IPR003961">
    <property type="entry name" value="FN3_dom"/>
</dbReference>
<dbReference type="InterPro" id="IPR036116">
    <property type="entry name" value="FN3_sf"/>
</dbReference>
<evidence type="ECO:0000259" key="4">
    <source>
        <dbReference type="PROSITE" id="PS50853"/>
    </source>
</evidence>
<dbReference type="Pfam" id="PF24681">
    <property type="entry name" value="Kelch_KLHDC2_KLHL20_DRC7"/>
    <property type="match status" value="2"/>
</dbReference>
<dbReference type="AlphaFoldDB" id="A0A538SBB3"/>
<dbReference type="SMART" id="SM00612">
    <property type="entry name" value="Kelch"/>
    <property type="match status" value="9"/>
</dbReference>
<dbReference type="PROSITE" id="PS50853">
    <property type="entry name" value="FN3"/>
    <property type="match status" value="2"/>
</dbReference>
<protein>
    <recommendedName>
        <fullName evidence="4">Fibronectin type-III domain-containing protein</fullName>
    </recommendedName>
</protein>
<accession>A0A538SBB3</accession>
<dbReference type="CDD" id="cd00063">
    <property type="entry name" value="FN3"/>
    <property type="match status" value="2"/>
</dbReference>
<dbReference type="SUPFAM" id="SSF81296">
    <property type="entry name" value="E set domains"/>
    <property type="match status" value="1"/>
</dbReference>
<evidence type="ECO:0000256" key="3">
    <source>
        <dbReference type="SAM" id="MobiDB-lite"/>
    </source>
</evidence>
<dbReference type="InterPro" id="IPR006652">
    <property type="entry name" value="Kelch_1"/>
</dbReference>
<dbReference type="Gene3D" id="2.120.10.80">
    <property type="entry name" value="Kelch-type beta propeller"/>
    <property type="match status" value="3"/>
</dbReference>
<feature type="domain" description="Fibronectin type-III" evidence="4">
    <location>
        <begin position="716"/>
        <end position="808"/>
    </location>
</feature>
<feature type="non-terminal residue" evidence="5">
    <location>
        <position position="964"/>
    </location>
</feature>
<gene>
    <name evidence="5" type="ORF">E6K71_06845</name>
</gene>
<comment type="caution">
    <text evidence="5">The sequence shown here is derived from an EMBL/GenBank/DDBJ whole genome shotgun (WGS) entry which is preliminary data.</text>
</comment>
<dbReference type="InterPro" id="IPR056737">
    <property type="entry name" value="Beta-prop_ATRN-MKLN-like"/>
</dbReference>
<dbReference type="Pfam" id="PF24981">
    <property type="entry name" value="Beta-prop_ATRN-LZTR1"/>
    <property type="match status" value="1"/>
</dbReference>
<keyword evidence="2" id="KW-0677">Repeat</keyword>
<dbReference type="InterPro" id="IPR014756">
    <property type="entry name" value="Ig_E-set"/>
</dbReference>